<dbReference type="InterPro" id="IPR036431">
    <property type="entry name" value="ARID_dom_sf"/>
</dbReference>
<gene>
    <name evidence="8" type="ORF">LITE_LOCUS48797</name>
</gene>
<evidence type="ECO:0000256" key="2">
    <source>
        <dbReference type="ARBA" id="ARBA00023125"/>
    </source>
</evidence>
<dbReference type="InterPro" id="IPR045303">
    <property type="entry name" value="ARID_HMGB9-like"/>
</dbReference>
<dbReference type="EMBL" id="CAMGYJ010000011">
    <property type="protein sequence ID" value="CAI0558483.1"/>
    <property type="molecule type" value="Genomic_DNA"/>
</dbReference>
<name>A0AAV0RQL6_9ROSI</name>
<dbReference type="Gene3D" id="1.10.150.60">
    <property type="entry name" value="ARID DNA-binding domain"/>
    <property type="match status" value="1"/>
</dbReference>
<evidence type="ECO:0000256" key="4">
    <source>
        <dbReference type="ARBA" id="ARBA00023242"/>
    </source>
</evidence>
<keyword evidence="3" id="KW-0804">Transcription</keyword>
<dbReference type="Proteomes" id="UP001154282">
    <property type="component" value="Unassembled WGS sequence"/>
</dbReference>
<dbReference type="PANTHER" id="PTHR46691:SF3">
    <property type="entry name" value="HIGH MOBILITY GROUP B PROTEIN 15"/>
    <property type="match status" value="1"/>
</dbReference>
<proteinExistence type="predicted"/>
<keyword evidence="2" id="KW-0238">DNA-binding</keyword>
<dbReference type="SMART" id="SM01014">
    <property type="entry name" value="ARID"/>
    <property type="match status" value="1"/>
</dbReference>
<dbReference type="Pfam" id="PF01388">
    <property type="entry name" value="ARID"/>
    <property type="match status" value="1"/>
</dbReference>
<dbReference type="CDD" id="cd16872">
    <property type="entry name" value="ARID_HMGB9-like"/>
    <property type="match status" value="1"/>
</dbReference>
<feature type="region of interest" description="Disordered" evidence="6">
    <location>
        <begin position="202"/>
        <end position="324"/>
    </location>
</feature>
<evidence type="ECO:0000259" key="7">
    <source>
        <dbReference type="PROSITE" id="PS51011"/>
    </source>
</evidence>
<dbReference type="InterPro" id="IPR001606">
    <property type="entry name" value="ARID_dom"/>
</dbReference>
<evidence type="ECO:0000256" key="5">
    <source>
        <dbReference type="ARBA" id="ARBA00054600"/>
    </source>
</evidence>
<reference evidence="8" key="1">
    <citation type="submission" date="2022-08" db="EMBL/GenBank/DDBJ databases">
        <authorList>
            <person name="Gutierrez-Valencia J."/>
        </authorList>
    </citation>
    <scope>NUCLEOTIDE SEQUENCE</scope>
</reference>
<evidence type="ECO:0000256" key="3">
    <source>
        <dbReference type="ARBA" id="ARBA00023163"/>
    </source>
</evidence>
<feature type="domain" description="ARID" evidence="7">
    <location>
        <begin position="22"/>
        <end position="113"/>
    </location>
</feature>
<evidence type="ECO:0000256" key="1">
    <source>
        <dbReference type="ARBA" id="ARBA00023015"/>
    </source>
</evidence>
<protein>
    <recommendedName>
        <fullName evidence="7">ARID domain-containing protein</fullName>
    </recommendedName>
</protein>
<dbReference type="AlphaFoldDB" id="A0AAV0RQL6"/>
<comment type="function">
    <text evidence="5">Binds preferentially DNA with A/T-rich content.</text>
</comment>
<accession>A0AAV0RQL6</accession>
<evidence type="ECO:0000313" key="8">
    <source>
        <dbReference type="EMBL" id="CAI0558483.1"/>
    </source>
</evidence>
<feature type="compositionally biased region" description="Polar residues" evidence="6">
    <location>
        <begin position="245"/>
        <end position="254"/>
    </location>
</feature>
<comment type="caution">
    <text evidence="8">The sequence shown here is derived from an EMBL/GenBank/DDBJ whole genome shotgun (WGS) entry which is preliminary data.</text>
</comment>
<dbReference type="FunFam" id="1.10.150.60:FF:000022">
    <property type="entry name" value="High mobility group B protein 15"/>
    <property type="match status" value="1"/>
</dbReference>
<sequence>MRDQVGSYIRYPAAMTGYEELKNNPKMFMDTLEKFHSFMGTKFMIPIIGGKELDLHRLFVEVTQRGGIQKILDEKRWKEVTATFNFPSTATNASFVLRKYYMSLLHHYEQLYFLRAQGWNAAASAAVPLQNPSTENQAAAQQHNRINVAAQLPGASGLPSIVGVIDGKFDSGYLVTVTIGNEKLQGVVYQAATEAQQQHYYGLSANNNNNNNETTESGVVRSKRRRKETRTRDPNQLLLSEAAGQHQQPEQQDVNMVVEPGRETRGWESPPDNESSSFDDEVDSDDDDDEDHAKNVASVAVAAGEDSVSREETRPVEGLGVLPS</sequence>
<evidence type="ECO:0000256" key="6">
    <source>
        <dbReference type="SAM" id="MobiDB-lite"/>
    </source>
</evidence>
<evidence type="ECO:0000313" key="9">
    <source>
        <dbReference type="Proteomes" id="UP001154282"/>
    </source>
</evidence>
<dbReference type="PANTHER" id="PTHR46691">
    <property type="entry name" value="HIGH MOBILITY GROUP B PROTEIN 9"/>
    <property type="match status" value="1"/>
</dbReference>
<dbReference type="SMART" id="SM00501">
    <property type="entry name" value="BRIGHT"/>
    <property type="match status" value="1"/>
</dbReference>
<dbReference type="SUPFAM" id="SSF46774">
    <property type="entry name" value="ARID-like"/>
    <property type="match status" value="1"/>
</dbReference>
<organism evidence="8 9">
    <name type="scientific">Linum tenue</name>
    <dbReference type="NCBI Taxonomy" id="586396"/>
    <lineage>
        <taxon>Eukaryota</taxon>
        <taxon>Viridiplantae</taxon>
        <taxon>Streptophyta</taxon>
        <taxon>Embryophyta</taxon>
        <taxon>Tracheophyta</taxon>
        <taxon>Spermatophyta</taxon>
        <taxon>Magnoliopsida</taxon>
        <taxon>eudicotyledons</taxon>
        <taxon>Gunneridae</taxon>
        <taxon>Pentapetalae</taxon>
        <taxon>rosids</taxon>
        <taxon>fabids</taxon>
        <taxon>Malpighiales</taxon>
        <taxon>Linaceae</taxon>
        <taxon>Linum</taxon>
    </lineage>
</organism>
<dbReference type="PROSITE" id="PS51011">
    <property type="entry name" value="ARID"/>
    <property type="match status" value="1"/>
</dbReference>
<keyword evidence="1" id="KW-0805">Transcription regulation</keyword>
<keyword evidence="4" id="KW-0539">Nucleus</keyword>
<dbReference type="GO" id="GO:0003677">
    <property type="term" value="F:DNA binding"/>
    <property type="evidence" value="ECO:0007669"/>
    <property type="project" value="UniProtKB-KW"/>
</dbReference>
<feature type="compositionally biased region" description="Acidic residues" evidence="6">
    <location>
        <begin position="277"/>
        <end position="290"/>
    </location>
</feature>
<keyword evidence="9" id="KW-1185">Reference proteome</keyword>